<sequence>MDRKNVGFRIIYKKGGEFCVEWWTTHESALRHADMLRKQGAVDSLPTSIPITKGDDDE</sequence>
<dbReference type="AlphaFoldDB" id="A0A0F8WHU5"/>
<reference evidence="1" key="1">
    <citation type="journal article" date="2015" name="Nature">
        <title>Complex archaea that bridge the gap between prokaryotes and eukaryotes.</title>
        <authorList>
            <person name="Spang A."/>
            <person name="Saw J.H."/>
            <person name="Jorgensen S.L."/>
            <person name="Zaremba-Niedzwiedzka K."/>
            <person name="Martijn J."/>
            <person name="Lind A.E."/>
            <person name="van Eijk R."/>
            <person name="Schleper C."/>
            <person name="Guy L."/>
            <person name="Ettema T.J."/>
        </authorList>
    </citation>
    <scope>NUCLEOTIDE SEQUENCE</scope>
</reference>
<dbReference type="EMBL" id="LAZR01065011">
    <property type="protein sequence ID" value="KKK56407.1"/>
    <property type="molecule type" value="Genomic_DNA"/>
</dbReference>
<evidence type="ECO:0000313" key="1">
    <source>
        <dbReference type="EMBL" id="KKK56407.1"/>
    </source>
</evidence>
<protein>
    <submittedName>
        <fullName evidence="1">Uncharacterized protein</fullName>
    </submittedName>
</protein>
<comment type="caution">
    <text evidence="1">The sequence shown here is derived from an EMBL/GenBank/DDBJ whole genome shotgun (WGS) entry which is preliminary data.</text>
</comment>
<name>A0A0F8WHU5_9ZZZZ</name>
<accession>A0A0F8WHU5</accession>
<gene>
    <name evidence="1" type="ORF">LCGC14_3064850</name>
</gene>
<organism evidence="1">
    <name type="scientific">marine sediment metagenome</name>
    <dbReference type="NCBI Taxonomy" id="412755"/>
    <lineage>
        <taxon>unclassified sequences</taxon>
        <taxon>metagenomes</taxon>
        <taxon>ecological metagenomes</taxon>
    </lineage>
</organism>
<proteinExistence type="predicted"/>